<dbReference type="Gene3D" id="3.40.50.300">
    <property type="entry name" value="P-loop containing nucleotide triphosphate hydrolases"/>
    <property type="match status" value="2"/>
</dbReference>
<dbReference type="SMART" id="SM00847">
    <property type="entry name" value="HA2"/>
    <property type="match status" value="1"/>
</dbReference>
<gene>
    <name evidence="3" type="ORF">XAT740_LOCUS8279</name>
</gene>
<dbReference type="Gene3D" id="3.30.1370.50">
    <property type="entry name" value="R3H-like domain"/>
    <property type="match status" value="1"/>
</dbReference>
<dbReference type="EMBL" id="CAJNOR010000410">
    <property type="protein sequence ID" value="CAF0906017.1"/>
    <property type="molecule type" value="Genomic_DNA"/>
</dbReference>
<evidence type="ECO:0000313" key="4">
    <source>
        <dbReference type="Proteomes" id="UP000663828"/>
    </source>
</evidence>
<comment type="caution">
    <text evidence="3">The sequence shown here is derived from an EMBL/GenBank/DDBJ whole genome shotgun (WGS) entry which is preliminary data.</text>
</comment>
<dbReference type="GO" id="GO:0003723">
    <property type="term" value="F:RNA binding"/>
    <property type="evidence" value="ECO:0007669"/>
    <property type="project" value="TreeGrafter"/>
</dbReference>
<keyword evidence="1" id="KW-0175">Coiled coil</keyword>
<dbReference type="PANTHER" id="PTHR18934">
    <property type="entry name" value="ATP-DEPENDENT RNA HELICASE"/>
    <property type="match status" value="1"/>
</dbReference>
<organism evidence="3 4">
    <name type="scientific">Adineta ricciae</name>
    <name type="common">Rotifer</name>
    <dbReference type="NCBI Taxonomy" id="249248"/>
    <lineage>
        <taxon>Eukaryota</taxon>
        <taxon>Metazoa</taxon>
        <taxon>Spiralia</taxon>
        <taxon>Gnathifera</taxon>
        <taxon>Rotifera</taxon>
        <taxon>Eurotatoria</taxon>
        <taxon>Bdelloidea</taxon>
        <taxon>Adinetida</taxon>
        <taxon>Adinetidae</taxon>
        <taxon>Adineta</taxon>
    </lineage>
</organism>
<dbReference type="InterPro" id="IPR007502">
    <property type="entry name" value="Helicase-assoc_dom"/>
</dbReference>
<dbReference type="InterPro" id="IPR027417">
    <property type="entry name" value="P-loop_NTPase"/>
</dbReference>
<evidence type="ECO:0000259" key="2">
    <source>
        <dbReference type="SMART" id="SM00847"/>
    </source>
</evidence>
<evidence type="ECO:0000256" key="1">
    <source>
        <dbReference type="SAM" id="Coils"/>
    </source>
</evidence>
<proteinExistence type="predicted"/>
<dbReference type="PANTHER" id="PTHR18934:SF213">
    <property type="entry name" value="3'-5' RNA HELICASE YTHDC2"/>
    <property type="match status" value="1"/>
</dbReference>
<dbReference type="Proteomes" id="UP000663828">
    <property type="component" value="Unassembled WGS sequence"/>
</dbReference>
<dbReference type="Pfam" id="PF21010">
    <property type="entry name" value="HA2_C"/>
    <property type="match status" value="1"/>
</dbReference>
<protein>
    <recommendedName>
        <fullName evidence="2">Helicase-associated domain-containing protein</fullName>
    </recommendedName>
</protein>
<sequence length="1292" mass="148935">MPQSDSAGFNPDQLISNLQLLTNIGQLLEIDCSQMDNGEIFLKKLRKLQNSYYTTQNRLDTFEVIVPTIQQNYIEISSAAKILNEKQQKITNIQNAKFDEYESNRMSTMAEMKFVQNKLQSFDINAKPAVTHTEVEQLQKDVDNTRCEYEILKQQISHWLPCDEPTIDSLTLKVESVRDELRSIEDEISISNEYEMYPTGGDDDQFASNASYRMMNTNVDSMIDYLSDDESDSEMPAGCNLNVSNPVRQVICQMLDNYLNEGKSNEEIEFPSSLFCYERVFVRQQAQQRNLICRTLGRGASRVIAVSKSPNELISNNSNITPKQLTLSLDNPQLTQDVQVYLQSCPISIEDNDLLQAKIQKTPSSLNDWYYCTLLRSGNPLFQSADIKPRVPDQRLLSPESSIQFLPIDKTSTRESLLHLIENNKMLFISGPPSIGKSIRICQYLHDGHLDKQWPIRILHSCTSSLSAYALSSFIKSSDCLTFDNMSSTSGVSSLITITTHELLLRTLICGDHLLKSSITHLIVDDVHKRSHTLDMILAYLKDSQHKFRHLKIIFLQTTIQYDTLVKYFGNVATYTIDTNETTNEKIDEIFLERIVIDIERMDQNKCFSIATYGTQLLDYWRRSAEQSSVHHRISSSIICEPCQNIYSLLEQHMTTTERYLNDLIGRCFVNGLIEDFQQLINFLNQHSDKYNYQHPLTLVSPLMCLAMWSMKSLIEPILLTNSLFFNLRAVNNFSAIDFARKYATHETIDLLESYTTHDSLLLEQLLSLTNNNSHVTPMIALMKYYLQTRNCNEVIDYQLVLAVVKNICKMRTEHILVFLPGADEISVMNDLCLNSNLSKEFGIEVHRIWNSSSWLLMNNNNSSRLLILCDANCETGVPFRNICCVIDTGITLEKCYHTTTSKLLPKYNWISQTSATERKHRVNVSEGGVCYRLYPQSLFDEKINENVNAEMARQPLLENIMQAKLFAWTNCSVAEFMLKLPFPPPFAVVRAGISQLKNLELFDKWEDLVDLGAYCLALPIVELPYAMMIVYAHLFKCLQPILTIISTLIIGDPFESIADVNCLLELKQRLDSNRNSDHFVYYRLYQEWEQSLDKRQFCLDWKVKYFRLKQIDQFQKWLSSFLININFAKFFYPNHDGILDLNSNASCWPLIQAILVRCLPQNLITYDRKWFTNRNELVQLDPISVLNNMQLKEESIVFAICDDLIRSNKGLFVGKCCSMVNQVVLLFFGTMNETLKLNEYQMILSDRNFFKLRTKLNACVRRKLQSLGCIDDTTDDYHSFDLLVKIFSNLK</sequence>
<accession>A0A814A2J9</accession>
<reference evidence="3" key="1">
    <citation type="submission" date="2021-02" db="EMBL/GenBank/DDBJ databases">
        <authorList>
            <person name="Nowell W R."/>
        </authorList>
    </citation>
    <scope>NUCLEOTIDE SEQUENCE</scope>
</reference>
<feature type="coiled-coil region" evidence="1">
    <location>
        <begin position="135"/>
        <end position="187"/>
    </location>
</feature>
<feature type="domain" description="Helicase-associated" evidence="2">
    <location>
        <begin position="992"/>
        <end position="1083"/>
    </location>
</feature>
<name>A0A814A2J9_ADIRI</name>
<dbReference type="Gene3D" id="1.20.120.1080">
    <property type="match status" value="1"/>
</dbReference>
<evidence type="ECO:0000313" key="3">
    <source>
        <dbReference type="EMBL" id="CAF0906017.1"/>
    </source>
</evidence>
<dbReference type="SUPFAM" id="SSF52540">
    <property type="entry name" value="P-loop containing nucleoside triphosphate hydrolases"/>
    <property type="match status" value="1"/>
</dbReference>
<dbReference type="GO" id="GO:0004386">
    <property type="term" value="F:helicase activity"/>
    <property type="evidence" value="ECO:0007669"/>
    <property type="project" value="TreeGrafter"/>
</dbReference>
<keyword evidence="4" id="KW-1185">Reference proteome</keyword>
<dbReference type="InterPro" id="IPR036867">
    <property type="entry name" value="R3H_dom_sf"/>
</dbReference>